<dbReference type="InterPro" id="IPR040091">
    <property type="entry name" value="LRRC56"/>
</dbReference>
<dbReference type="InterPro" id="IPR032675">
    <property type="entry name" value="LRR_dom_sf"/>
</dbReference>
<accession>A0AA35QY35</accession>
<organism evidence="2 3">
    <name type="scientific">Geodia barretti</name>
    <name type="common">Barrett's horny sponge</name>
    <dbReference type="NCBI Taxonomy" id="519541"/>
    <lineage>
        <taxon>Eukaryota</taxon>
        <taxon>Metazoa</taxon>
        <taxon>Porifera</taxon>
        <taxon>Demospongiae</taxon>
        <taxon>Heteroscleromorpha</taxon>
        <taxon>Tetractinellida</taxon>
        <taxon>Astrophorina</taxon>
        <taxon>Geodiidae</taxon>
        <taxon>Geodia</taxon>
    </lineage>
</organism>
<dbReference type="Pfam" id="PF14580">
    <property type="entry name" value="LRR_9"/>
    <property type="match status" value="1"/>
</dbReference>
<dbReference type="Gene3D" id="3.80.10.10">
    <property type="entry name" value="Ribonuclease Inhibitor"/>
    <property type="match status" value="1"/>
</dbReference>
<gene>
    <name evidence="2" type="ORF">GBAR_LOCUS1690</name>
</gene>
<dbReference type="EMBL" id="CASHTH010000247">
    <property type="protein sequence ID" value="CAI7995442.1"/>
    <property type="molecule type" value="Genomic_DNA"/>
</dbReference>
<feature type="region of interest" description="Disordered" evidence="1">
    <location>
        <begin position="1"/>
        <end position="25"/>
    </location>
</feature>
<feature type="compositionally biased region" description="Pro residues" evidence="1">
    <location>
        <begin position="365"/>
        <end position="378"/>
    </location>
</feature>
<dbReference type="SUPFAM" id="SSF52058">
    <property type="entry name" value="L domain-like"/>
    <property type="match status" value="1"/>
</dbReference>
<reference evidence="2" key="1">
    <citation type="submission" date="2023-03" db="EMBL/GenBank/DDBJ databases">
        <authorList>
            <person name="Steffen K."/>
            <person name="Cardenas P."/>
        </authorList>
    </citation>
    <scope>NUCLEOTIDE SEQUENCE</scope>
</reference>
<name>A0AA35QY35_GEOBA</name>
<feature type="region of interest" description="Disordered" evidence="1">
    <location>
        <begin position="314"/>
        <end position="338"/>
    </location>
</feature>
<dbReference type="PANTHER" id="PTHR22708">
    <property type="entry name" value="LEUCINE-RICH REPEAT-CONTAINING PROTEIN 56"/>
    <property type="match status" value="1"/>
</dbReference>
<evidence type="ECO:0000256" key="1">
    <source>
        <dbReference type="SAM" id="MobiDB-lite"/>
    </source>
</evidence>
<protein>
    <submittedName>
        <fullName evidence="2">Leucine-rich repeat-containing protein 56</fullName>
    </submittedName>
</protein>
<feature type="region of interest" description="Disordered" evidence="1">
    <location>
        <begin position="243"/>
        <end position="299"/>
    </location>
</feature>
<feature type="region of interest" description="Disordered" evidence="1">
    <location>
        <begin position="364"/>
        <end position="439"/>
    </location>
</feature>
<comment type="caution">
    <text evidence="2">The sequence shown here is derived from an EMBL/GenBank/DDBJ whole genome shotgun (WGS) entry which is preliminary data.</text>
</comment>
<sequence length="439" mass="47376">MSTSLHNMNERTVGQESRSAVSLRRAASASPLHSASVQVTDVSSLANPAPVGGRTKENFGEDYLSPTRLRQLSGKRDLGQVNYLQISVNTQTSSLGNFGGSVPSLEELRCVESVVPCLRDLGTRLGRLKVLWLPRCELRDLDGLPSLTCLQELYISHNEVRDVSLAAMLPDLRVLDVESNHLSEEDQLGFLGLCTQLSSLTLTGNPLALILSSQQVGYRTAVLKAIPQLRLLDDIPVGVVTPPTPTSDLSSQSVWRPEQLVPGRTDPKSVPARPRTAVSSGELGSVSPLPDDSSDLTHGMEEVMCGNPVRALKARRRRSLSSQSSVTLVAPGWTSPTNTLAEDVSVTMATSIVDLSHHLTLSLTPSPPPSSLPTPPFSRPHSAATDLRHRRYRRPSPSHTRAGQQSLEMGTPLPPPHALSPSPSHSSSHTPHNLFTHNE</sequence>
<feature type="compositionally biased region" description="Low complexity" evidence="1">
    <location>
        <begin position="419"/>
        <end position="432"/>
    </location>
</feature>
<evidence type="ECO:0000313" key="3">
    <source>
        <dbReference type="Proteomes" id="UP001174909"/>
    </source>
</evidence>
<keyword evidence="3" id="KW-1185">Reference proteome</keyword>
<evidence type="ECO:0000313" key="2">
    <source>
        <dbReference type="EMBL" id="CAI7995442.1"/>
    </source>
</evidence>
<proteinExistence type="predicted"/>
<dbReference type="AlphaFoldDB" id="A0AA35QY35"/>
<feature type="compositionally biased region" description="Low complexity" evidence="1">
    <location>
        <begin position="320"/>
        <end position="330"/>
    </location>
</feature>
<dbReference type="Proteomes" id="UP001174909">
    <property type="component" value="Unassembled WGS sequence"/>
</dbReference>
<feature type="compositionally biased region" description="Polar residues" evidence="1">
    <location>
        <begin position="1"/>
        <end position="16"/>
    </location>
</feature>
<dbReference type="PANTHER" id="PTHR22708:SF0">
    <property type="entry name" value="LEUCINE-RICH REPEAT-CONTAINING PROTEIN 56"/>
    <property type="match status" value="1"/>
</dbReference>